<dbReference type="GO" id="GO:0005666">
    <property type="term" value="C:RNA polymerase III complex"/>
    <property type="evidence" value="ECO:0007669"/>
    <property type="project" value="InterPro"/>
</dbReference>
<evidence type="ECO:0000256" key="5">
    <source>
        <dbReference type="ARBA" id="ARBA00023163"/>
    </source>
</evidence>
<dbReference type="InterPro" id="IPR038324">
    <property type="entry name" value="Rpb4/RPC9_sf"/>
</dbReference>
<name>A0A2G5DNF5_AQUCA</name>
<dbReference type="SUPFAM" id="SSF47819">
    <property type="entry name" value="HRDC-like"/>
    <property type="match status" value="1"/>
</dbReference>
<evidence type="ECO:0000256" key="1">
    <source>
        <dbReference type="ARBA" id="ARBA00004123"/>
    </source>
</evidence>
<organism evidence="8 9">
    <name type="scientific">Aquilegia coerulea</name>
    <name type="common">Rocky mountain columbine</name>
    <dbReference type="NCBI Taxonomy" id="218851"/>
    <lineage>
        <taxon>Eukaryota</taxon>
        <taxon>Viridiplantae</taxon>
        <taxon>Streptophyta</taxon>
        <taxon>Embryophyta</taxon>
        <taxon>Tracheophyta</taxon>
        <taxon>Spermatophyta</taxon>
        <taxon>Magnoliopsida</taxon>
        <taxon>Ranunculales</taxon>
        <taxon>Ranunculaceae</taxon>
        <taxon>Thalictroideae</taxon>
        <taxon>Aquilegia</taxon>
    </lineage>
</organism>
<protein>
    <recommendedName>
        <fullName evidence="3">DNA-directed RNA polymerase III subunit RPC9</fullName>
    </recommendedName>
</protein>
<feature type="domain" description="RNA polymerase Rpb4/RPC9 core" evidence="7">
    <location>
        <begin position="3"/>
        <end position="121"/>
    </location>
</feature>
<gene>
    <name evidence="8" type="ORF">AQUCO_01700536v1</name>
</gene>
<dbReference type="InterPro" id="IPR006590">
    <property type="entry name" value="RNA_pol_Rpb4/RPC9_core"/>
</dbReference>
<dbReference type="AlphaFoldDB" id="A0A2G5DNF5"/>
<comment type="similarity">
    <text evidence="2">Belongs to the eukaryotic RPC9 RNA polymerase subunit family.</text>
</comment>
<sequence length="132" mass="14964">MKILEVNAGPLTQFEVLDFLKSRGASSDPTRVIAPIAPSEFQVYDYLIQKAACNQTRESVKEFLKRCEKFDLAKAEKLNIIDIRPSSVVEIDPIIEECEKRMRSEVVHELVEMIAQVFPPVQMPDQEAAAEN</sequence>
<proteinExistence type="inferred from homology"/>
<evidence type="ECO:0000256" key="2">
    <source>
        <dbReference type="ARBA" id="ARBA00006898"/>
    </source>
</evidence>
<keyword evidence="6" id="KW-0539">Nucleus</keyword>
<dbReference type="FunFam" id="1.20.1250.40:FF:000008">
    <property type="entry name" value="RNA polymerase II, Rpb4, core protein"/>
    <property type="match status" value="1"/>
</dbReference>
<dbReference type="FunCoup" id="A0A2G5DNF5">
    <property type="interactions" value="2059"/>
</dbReference>
<keyword evidence="4" id="KW-0240">DNA-directed RNA polymerase</keyword>
<dbReference type="GO" id="GO:0000166">
    <property type="term" value="F:nucleotide binding"/>
    <property type="evidence" value="ECO:0007669"/>
    <property type="project" value="InterPro"/>
</dbReference>
<reference evidence="8 9" key="1">
    <citation type="submission" date="2017-09" db="EMBL/GenBank/DDBJ databases">
        <title>WGS assembly of Aquilegia coerulea Goldsmith.</title>
        <authorList>
            <person name="Hodges S."/>
            <person name="Kramer E."/>
            <person name="Nordborg M."/>
            <person name="Tomkins J."/>
            <person name="Borevitz J."/>
            <person name="Derieg N."/>
            <person name="Yan J."/>
            <person name="Mihaltcheva S."/>
            <person name="Hayes R.D."/>
            <person name="Rokhsar D."/>
        </authorList>
    </citation>
    <scope>NUCLEOTIDE SEQUENCE [LARGE SCALE GENOMIC DNA]</scope>
    <source>
        <strain evidence="9">cv. Goldsmith</strain>
    </source>
</reference>
<comment type="subcellular location">
    <subcellularLocation>
        <location evidence="1">Nucleus</location>
    </subcellularLocation>
</comment>
<evidence type="ECO:0000256" key="3">
    <source>
        <dbReference type="ARBA" id="ARBA00016672"/>
    </source>
</evidence>
<accession>A0A2G5DNF5</accession>
<dbReference type="PANTHER" id="PTHR15561">
    <property type="entry name" value="CALCITONIN GENE-RELATED PEPTIDE-RECEPTOR COMPONENT PROTEIN"/>
    <property type="match status" value="1"/>
</dbReference>
<dbReference type="Gene3D" id="1.20.1250.40">
    <property type="match status" value="1"/>
</dbReference>
<dbReference type="EMBL" id="KZ305034">
    <property type="protein sequence ID" value="PIA45045.1"/>
    <property type="molecule type" value="Genomic_DNA"/>
</dbReference>
<dbReference type="InterPro" id="IPR005574">
    <property type="entry name" value="Rpb4/RPC9"/>
</dbReference>
<evidence type="ECO:0000259" key="7">
    <source>
        <dbReference type="SMART" id="SM00657"/>
    </source>
</evidence>
<dbReference type="InterPro" id="IPR010997">
    <property type="entry name" value="HRDC-like_sf"/>
</dbReference>
<keyword evidence="5" id="KW-0804">Transcription</keyword>
<dbReference type="InterPro" id="IPR038846">
    <property type="entry name" value="RPC9"/>
</dbReference>
<dbReference type="OrthoDB" id="1746530at2759"/>
<dbReference type="SMART" id="SM00657">
    <property type="entry name" value="RPOL4c"/>
    <property type="match status" value="1"/>
</dbReference>
<evidence type="ECO:0000256" key="4">
    <source>
        <dbReference type="ARBA" id="ARBA00022478"/>
    </source>
</evidence>
<dbReference type="Proteomes" id="UP000230069">
    <property type="component" value="Unassembled WGS sequence"/>
</dbReference>
<dbReference type="STRING" id="218851.A0A2G5DNF5"/>
<dbReference type="Pfam" id="PF03874">
    <property type="entry name" value="RNA_pol_Rpb4"/>
    <property type="match status" value="1"/>
</dbReference>
<dbReference type="GO" id="GO:0006384">
    <property type="term" value="P:transcription initiation at RNA polymerase III promoter"/>
    <property type="evidence" value="ECO:0007669"/>
    <property type="project" value="InterPro"/>
</dbReference>
<dbReference type="PANTHER" id="PTHR15561:SF0">
    <property type="entry name" value="DNA-DIRECTED RNA POLYMERASE III SUBUNIT RPC9"/>
    <property type="match status" value="1"/>
</dbReference>
<evidence type="ECO:0000256" key="6">
    <source>
        <dbReference type="ARBA" id="ARBA00023242"/>
    </source>
</evidence>
<dbReference type="InParanoid" id="A0A2G5DNF5"/>
<evidence type="ECO:0000313" key="8">
    <source>
        <dbReference type="EMBL" id="PIA45045.1"/>
    </source>
</evidence>
<evidence type="ECO:0000313" key="9">
    <source>
        <dbReference type="Proteomes" id="UP000230069"/>
    </source>
</evidence>
<keyword evidence="9" id="KW-1185">Reference proteome</keyword>